<dbReference type="STRING" id="1703345.A3860_20900"/>
<evidence type="ECO:0000256" key="1">
    <source>
        <dbReference type="ARBA" id="ARBA00001913"/>
    </source>
</evidence>
<feature type="signal peptide" evidence="6">
    <location>
        <begin position="1"/>
        <end position="19"/>
    </location>
</feature>
<dbReference type="InterPro" id="IPR013780">
    <property type="entry name" value="Glyco_hydro_b"/>
</dbReference>
<gene>
    <name evidence="10" type="ORF">A3860_20900</name>
</gene>
<name>A0A1V9G1H2_9BACT</name>
<evidence type="ECO:0000259" key="9">
    <source>
        <dbReference type="Pfam" id="PF14509"/>
    </source>
</evidence>
<dbReference type="Proteomes" id="UP000192796">
    <property type="component" value="Unassembled WGS sequence"/>
</dbReference>
<dbReference type="Gene3D" id="2.70.98.10">
    <property type="match status" value="1"/>
</dbReference>
<dbReference type="Pfam" id="PF14509">
    <property type="entry name" value="GH97_C"/>
    <property type="match status" value="1"/>
</dbReference>
<dbReference type="PANTHER" id="PTHR35803:SF2">
    <property type="entry name" value="RETAINING ALPHA-GALACTOSIDASE"/>
    <property type="match status" value="1"/>
</dbReference>
<dbReference type="InterPro" id="IPR014718">
    <property type="entry name" value="GH-type_carb-bd"/>
</dbReference>
<evidence type="ECO:0000256" key="4">
    <source>
        <dbReference type="ARBA" id="ARBA00022837"/>
    </source>
</evidence>
<dbReference type="InterPro" id="IPR029483">
    <property type="entry name" value="GH97_C"/>
</dbReference>
<dbReference type="GO" id="GO:0030246">
    <property type="term" value="F:carbohydrate binding"/>
    <property type="evidence" value="ECO:0007669"/>
    <property type="project" value="InterPro"/>
</dbReference>
<dbReference type="EMBL" id="LVYD01000042">
    <property type="protein sequence ID" value="OQP64430.1"/>
    <property type="molecule type" value="Genomic_DNA"/>
</dbReference>
<dbReference type="InterPro" id="IPR019563">
    <property type="entry name" value="GH97_catalytic"/>
</dbReference>
<keyword evidence="5" id="KW-0326">Glycosidase</keyword>
<organism evidence="10 11">
    <name type="scientific">Niastella vici</name>
    <dbReference type="NCBI Taxonomy" id="1703345"/>
    <lineage>
        <taxon>Bacteria</taxon>
        <taxon>Pseudomonadati</taxon>
        <taxon>Bacteroidota</taxon>
        <taxon>Chitinophagia</taxon>
        <taxon>Chitinophagales</taxon>
        <taxon>Chitinophagaceae</taxon>
        <taxon>Niastella</taxon>
    </lineage>
</organism>
<evidence type="ECO:0000256" key="2">
    <source>
        <dbReference type="ARBA" id="ARBA00011245"/>
    </source>
</evidence>
<evidence type="ECO:0000256" key="3">
    <source>
        <dbReference type="ARBA" id="ARBA00022801"/>
    </source>
</evidence>
<keyword evidence="3 10" id="KW-0378">Hydrolase</keyword>
<dbReference type="Pfam" id="PF10566">
    <property type="entry name" value="Glyco_hydro_97"/>
    <property type="match status" value="1"/>
</dbReference>
<dbReference type="AlphaFoldDB" id="A0A1V9G1H2"/>
<comment type="subunit">
    <text evidence="2">Monomer.</text>
</comment>
<feature type="domain" description="Glycosyl-hydrolase 97 catalytic" evidence="7">
    <location>
        <begin position="319"/>
        <end position="448"/>
    </location>
</feature>
<keyword evidence="6" id="KW-0732">Signal</keyword>
<feature type="chain" id="PRO_5010690505" evidence="6">
    <location>
        <begin position="20"/>
        <end position="627"/>
    </location>
</feature>
<evidence type="ECO:0000256" key="6">
    <source>
        <dbReference type="SAM" id="SignalP"/>
    </source>
</evidence>
<evidence type="ECO:0000313" key="11">
    <source>
        <dbReference type="Proteomes" id="UP000192796"/>
    </source>
</evidence>
<evidence type="ECO:0000313" key="10">
    <source>
        <dbReference type="EMBL" id="OQP64430.1"/>
    </source>
</evidence>
<evidence type="ECO:0000259" key="8">
    <source>
        <dbReference type="Pfam" id="PF14508"/>
    </source>
</evidence>
<keyword evidence="4" id="KW-0106">Calcium</keyword>
<dbReference type="OrthoDB" id="57532at2"/>
<evidence type="ECO:0000259" key="7">
    <source>
        <dbReference type="Pfam" id="PF10566"/>
    </source>
</evidence>
<dbReference type="InterPro" id="IPR017853">
    <property type="entry name" value="GH"/>
</dbReference>
<dbReference type="RefSeq" id="WP_081147048.1">
    <property type="nucleotide sequence ID" value="NZ_LVYD01000042.1"/>
</dbReference>
<dbReference type="PANTHER" id="PTHR35803">
    <property type="entry name" value="GLUCAN 1,4-ALPHA-GLUCOSIDASE SUSB-RELATED"/>
    <property type="match status" value="1"/>
</dbReference>
<dbReference type="InterPro" id="IPR013785">
    <property type="entry name" value="Aldolase_TIM"/>
</dbReference>
<dbReference type="Gene3D" id="3.20.20.70">
    <property type="entry name" value="Aldolase class I"/>
    <property type="match status" value="1"/>
</dbReference>
<comment type="caution">
    <text evidence="10">The sequence shown here is derived from an EMBL/GenBank/DDBJ whole genome shotgun (WGS) entry which is preliminary data.</text>
</comment>
<dbReference type="GO" id="GO:0016798">
    <property type="term" value="F:hydrolase activity, acting on glycosyl bonds"/>
    <property type="evidence" value="ECO:0007669"/>
    <property type="project" value="UniProtKB-KW"/>
</dbReference>
<proteinExistence type="predicted"/>
<evidence type="ECO:0000256" key="5">
    <source>
        <dbReference type="ARBA" id="ARBA00023295"/>
    </source>
</evidence>
<comment type="cofactor">
    <cofactor evidence="1">
        <name>Ca(2+)</name>
        <dbReference type="ChEBI" id="CHEBI:29108"/>
    </cofactor>
</comment>
<dbReference type="Pfam" id="PF14508">
    <property type="entry name" value="GH97_N"/>
    <property type="match status" value="1"/>
</dbReference>
<dbReference type="Gene3D" id="2.60.40.1180">
    <property type="entry name" value="Golgi alpha-mannosidase II"/>
    <property type="match status" value="1"/>
</dbReference>
<reference evidence="10 11" key="1">
    <citation type="submission" date="2016-03" db="EMBL/GenBank/DDBJ databases">
        <title>Niastella vici sp. nov., isolated from farmland soil.</title>
        <authorList>
            <person name="Chen L."/>
            <person name="Wang D."/>
            <person name="Yang S."/>
            <person name="Wang G."/>
        </authorList>
    </citation>
    <scope>NUCLEOTIDE SEQUENCE [LARGE SCALE GENOMIC DNA]</scope>
    <source>
        <strain evidence="10 11">DJ57</strain>
    </source>
</reference>
<dbReference type="InterPro" id="IPR052720">
    <property type="entry name" value="Glycosyl_hydrolase_97"/>
</dbReference>
<protein>
    <submittedName>
        <fullName evidence="10">Glycoside hydrolase</fullName>
    </submittedName>
</protein>
<accession>A0A1V9G1H2</accession>
<dbReference type="SUPFAM" id="SSF51445">
    <property type="entry name" value="(Trans)glycosidases"/>
    <property type="match status" value="1"/>
</dbReference>
<keyword evidence="11" id="KW-1185">Reference proteome</keyword>
<feature type="domain" description="Glycosyl-hydrolase 97 N-terminal" evidence="8">
    <location>
        <begin position="27"/>
        <end position="285"/>
    </location>
</feature>
<sequence>MKKILLTGCVLCLISVAKALPDASILISSPDKQIQFRLSLHDDNFQYTVLFKNVPVVESSTLVMLLNDKAVAGTVNIKSVQWYQLNEQYPWLGVHATAVNNYKGAKIPLQHQGSTDTLDIRVYNDGVAFRMIMPAAATISRIPDEATVFNLPAGSTIWYHDLDMHYEGVHVKKEISQVKAGEWVAPPATFKLPQGYYAAITEANLVNYPGMALQANGKSGLQIRLTQHQRPSYPYRLRYSPEDTLRLQQPAAISGTITTPWRVVIVGSDLNAMVNSDMVHNLCAPPDKTLFPQGVHTDWIVPGRAVWKYLDGGGPGSFEAAKKFTDDAAQLGFEHNILEGYWARWGGDTLRQLIDYSRQKKVGIWLWKHSKSLRDANERTAFFKKCHDLGVTGLKIDFFDHEAKETIDLYTAILQEAAQNHLLLDFHGANKPTGLLRTWPNALTSEAVKGMESSKLEDRATHETTIPFTRFLAGPAEYTVMLFNDHKRNTTVTHQMASAAILSAPLLTYAANPTSIITNPAVAVIKDIPAVWDETIVLPSSQIGELAAYARRKGNTWFVAVMNGTVPKKISITLRFLKTGTYKTTVVKDDGDNGDRVLVENRTYAPGDTIGLDLAPGGGYLAEFVLP</sequence>
<feature type="domain" description="Glycosyl-hydrolase 97 C-terminal oligomerisation" evidence="9">
    <location>
        <begin position="531"/>
        <end position="624"/>
    </location>
</feature>
<dbReference type="InterPro" id="IPR029486">
    <property type="entry name" value="GH97_N"/>
</dbReference>